<dbReference type="AlphaFoldDB" id="A0A914VJC7"/>
<dbReference type="WBParaSite" id="PSAMB.scaffold1979size26299.g16015.t1">
    <property type="protein sequence ID" value="PSAMB.scaffold1979size26299.g16015.t1"/>
    <property type="gene ID" value="PSAMB.scaffold1979size26299.g16015"/>
</dbReference>
<name>A0A914VJC7_9BILA</name>
<accession>A0A914VJC7</accession>
<sequence length="115" mass="12315">MQITPSQPALPGFGARPVDGSRDLAVSSALLSVIVQSTADARTLDDKTQGGRTPDDGRPVNSISRKTAESPVSSAAPNNRCDPRALPLSSMRRTRTPSNTHSLTHRTIIVVTLWR</sequence>
<proteinExistence type="predicted"/>
<evidence type="ECO:0000313" key="3">
    <source>
        <dbReference type="WBParaSite" id="PSAMB.scaffold1979size26299.g16015.t1"/>
    </source>
</evidence>
<organism evidence="2 3">
    <name type="scientific">Plectus sambesii</name>
    <dbReference type="NCBI Taxonomy" id="2011161"/>
    <lineage>
        <taxon>Eukaryota</taxon>
        <taxon>Metazoa</taxon>
        <taxon>Ecdysozoa</taxon>
        <taxon>Nematoda</taxon>
        <taxon>Chromadorea</taxon>
        <taxon>Plectida</taxon>
        <taxon>Plectina</taxon>
        <taxon>Plectoidea</taxon>
        <taxon>Plectidae</taxon>
        <taxon>Plectus</taxon>
    </lineage>
</organism>
<evidence type="ECO:0000313" key="2">
    <source>
        <dbReference type="Proteomes" id="UP000887566"/>
    </source>
</evidence>
<protein>
    <submittedName>
        <fullName evidence="3">Uncharacterized protein</fullName>
    </submittedName>
</protein>
<feature type="compositionally biased region" description="Polar residues" evidence="1">
    <location>
        <begin position="61"/>
        <end position="77"/>
    </location>
</feature>
<dbReference type="Proteomes" id="UP000887566">
    <property type="component" value="Unplaced"/>
</dbReference>
<feature type="compositionally biased region" description="Basic and acidic residues" evidence="1">
    <location>
        <begin position="42"/>
        <end position="58"/>
    </location>
</feature>
<feature type="region of interest" description="Disordered" evidence="1">
    <location>
        <begin position="41"/>
        <end position="100"/>
    </location>
</feature>
<evidence type="ECO:0000256" key="1">
    <source>
        <dbReference type="SAM" id="MobiDB-lite"/>
    </source>
</evidence>
<keyword evidence="2" id="KW-1185">Reference proteome</keyword>
<reference evidence="3" key="1">
    <citation type="submission" date="2022-11" db="UniProtKB">
        <authorList>
            <consortium name="WormBaseParasite"/>
        </authorList>
    </citation>
    <scope>IDENTIFICATION</scope>
</reference>